<feature type="transmembrane region" description="Helical" evidence="1">
    <location>
        <begin position="12"/>
        <end position="35"/>
    </location>
</feature>
<gene>
    <name evidence="2" type="ORF">EGC82_13355</name>
</gene>
<sequence length="102" mass="11003">MQLSFSSFMKIVCLISLAFAGVMTILLRAVVIIGAEPGIDELTFSTWIMGYMLGGMFGGFFITSWMSAAISFGVYSLICNKQKGQRVTGKFAVLVKSASKAI</sequence>
<feature type="transmembrane region" description="Helical" evidence="1">
    <location>
        <begin position="55"/>
        <end position="78"/>
    </location>
</feature>
<dbReference type="OrthoDB" id="6400784at2"/>
<dbReference type="EMBL" id="CP034015">
    <property type="protein sequence ID" value="AZG73661.1"/>
    <property type="molecule type" value="Genomic_DNA"/>
</dbReference>
<keyword evidence="1" id="KW-1133">Transmembrane helix</keyword>
<dbReference type="AlphaFoldDB" id="A0A3G8LVL3"/>
<keyword evidence="3" id="KW-1185">Reference proteome</keyword>
<keyword evidence="1" id="KW-0472">Membrane</keyword>
<evidence type="ECO:0000256" key="1">
    <source>
        <dbReference type="SAM" id="Phobius"/>
    </source>
</evidence>
<reference evidence="3" key="1">
    <citation type="submission" date="2018-11" db="EMBL/GenBank/DDBJ databases">
        <title>Shewanella sp. M2.</title>
        <authorList>
            <person name="Hwang Y.J."/>
            <person name="Hwang C.Y."/>
        </authorList>
    </citation>
    <scope>NUCLEOTIDE SEQUENCE [LARGE SCALE GENOMIC DNA]</scope>
    <source>
        <strain evidence="3">LMG 19866</strain>
    </source>
</reference>
<organism evidence="2 3">
    <name type="scientific">Shewanella livingstonensis</name>
    <dbReference type="NCBI Taxonomy" id="150120"/>
    <lineage>
        <taxon>Bacteria</taxon>
        <taxon>Pseudomonadati</taxon>
        <taxon>Pseudomonadota</taxon>
        <taxon>Gammaproteobacteria</taxon>
        <taxon>Alteromonadales</taxon>
        <taxon>Shewanellaceae</taxon>
        <taxon>Shewanella</taxon>
    </lineage>
</organism>
<name>A0A3G8LVL3_9GAMM</name>
<proteinExistence type="predicted"/>
<protein>
    <submittedName>
        <fullName evidence="2">Uncharacterized protein</fullName>
    </submittedName>
</protein>
<dbReference type="Proteomes" id="UP000278035">
    <property type="component" value="Chromosome"/>
</dbReference>
<evidence type="ECO:0000313" key="3">
    <source>
        <dbReference type="Proteomes" id="UP000278035"/>
    </source>
</evidence>
<dbReference type="KEGG" id="slj:EGC82_13355"/>
<dbReference type="RefSeq" id="WP_124731200.1">
    <property type="nucleotide sequence ID" value="NZ_CBCSKC010000024.1"/>
</dbReference>
<keyword evidence="1" id="KW-0812">Transmembrane</keyword>
<accession>A0A3G8LVL3</accession>
<evidence type="ECO:0000313" key="2">
    <source>
        <dbReference type="EMBL" id="AZG73661.1"/>
    </source>
</evidence>